<accession>A0AC34PZ80</accession>
<sequence length="161" mass="18135">MSNKVFIVDAFTSEKFKGNQAAVCLISQELSTEIYQKIAAEFNLSETVFPLPLEDKTWKTAKHFSLRWFTPTVEIDLCGHATLATAHVLFNEIGNSNKELIFSTLSGDLVVKNENGKLFMDFPCFKNLTNYSFENLKGVKSAKFVEKVVKVRNKTMKLPGS</sequence>
<reference evidence="2" key="1">
    <citation type="submission" date="2022-11" db="UniProtKB">
        <authorList>
            <consortium name="WormBaseParasite"/>
        </authorList>
    </citation>
    <scope>IDENTIFICATION</scope>
</reference>
<organism evidence="1 2">
    <name type="scientific">Panagrolaimus sp. JU765</name>
    <dbReference type="NCBI Taxonomy" id="591449"/>
    <lineage>
        <taxon>Eukaryota</taxon>
        <taxon>Metazoa</taxon>
        <taxon>Ecdysozoa</taxon>
        <taxon>Nematoda</taxon>
        <taxon>Chromadorea</taxon>
        <taxon>Rhabditida</taxon>
        <taxon>Tylenchina</taxon>
        <taxon>Panagrolaimomorpha</taxon>
        <taxon>Panagrolaimoidea</taxon>
        <taxon>Panagrolaimidae</taxon>
        <taxon>Panagrolaimus</taxon>
    </lineage>
</organism>
<protein>
    <submittedName>
        <fullName evidence="2">Phenazine biosynthesis-like domain-containing protein</fullName>
    </submittedName>
</protein>
<evidence type="ECO:0000313" key="2">
    <source>
        <dbReference type="WBParaSite" id="JU765_v2.g11438.t1"/>
    </source>
</evidence>
<evidence type="ECO:0000313" key="1">
    <source>
        <dbReference type="Proteomes" id="UP000887576"/>
    </source>
</evidence>
<dbReference type="Proteomes" id="UP000887576">
    <property type="component" value="Unplaced"/>
</dbReference>
<proteinExistence type="predicted"/>
<dbReference type="WBParaSite" id="JU765_v2.g11438.t1">
    <property type="protein sequence ID" value="JU765_v2.g11438.t1"/>
    <property type="gene ID" value="JU765_v2.g11438"/>
</dbReference>
<name>A0AC34PZ80_9BILA</name>